<dbReference type="KEGG" id="aacx:DEACI_1872"/>
<feature type="modified residue" description="N6-carboxylysine" evidence="3 5">
    <location>
        <position position="147"/>
    </location>
</feature>
<dbReference type="EMBL" id="LR746496">
    <property type="protein sequence ID" value="CAA7601219.1"/>
    <property type="molecule type" value="Genomic_DNA"/>
</dbReference>
<evidence type="ECO:0000256" key="2">
    <source>
        <dbReference type="ARBA" id="ARBA00022801"/>
    </source>
</evidence>
<dbReference type="InterPro" id="IPR032466">
    <property type="entry name" value="Metal_Hydrolase"/>
</dbReference>
<dbReference type="Pfam" id="PF02126">
    <property type="entry name" value="PTE"/>
    <property type="match status" value="1"/>
</dbReference>
<evidence type="ECO:0000256" key="1">
    <source>
        <dbReference type="ARBA" id="ARBA00022723"/>
    </source>
</evidence>
<keyword evidence="8" id="KW-1185">Reference proteome</keyword>
<dbReference type="Proteomes" id="UP000836597">
    <property type="component" value="Chromosome"/>
</dbReference>
<proteinExistence type="inferred from homology"/>
<dbReference type="PANTHER" id="PTHR10819:SF3">
    <property type="entry name" value="PHOSPHOTRIESTERASE-RELATED PROTEIN"/>
    <property type="match status" value="1"/>
</dbReference>
<evidence type="ECO:0000313" key="7">
    <source>
        <dbReference type="EMBL" id="CEJ08502.1"/>
    </source>
</evidence>
<name>A0A8S0W7W7_9FIRM</name>
<dbReference type="InterPro" id="IPR001559">
    <property type="entry name" value="Phosphotriesterase"/>
</dbReference>
<gene>
    <name evidence="6" type="ORF">DEACI_1872</name>
    <name evidence="7" type="ORF">DEACI_2979</name>
</gene>
<comment type="cofactor">
    <cofactor evidence="4">
        <name>a divalent metal cation</name>
        <dbReference type="ChEBI" id="CHEBI:60240"/>
    </cofactor>
    <text evidence="4">Binds 2 divalent metal cations per subunit.</text>
</comment>
<sequence>MTVMATVNTVLGPVGADKLGKTLVHEHFVFGYAGFEGDTTLGEFDPEAALQTGIDVAEKLKVHGVKTVVDATTNECGRNPDLLRKIAEKTGLQIVCSTGYYYEGESAPAYFKFRAGLGDAETEVYQMFEKELTEGIGKTGIKAGVIKLASSKDVITDYEKMFFRAAAKVQKETGVTIITHTQEGTMGAEQAELLISAGADPSRILIGHMCGNTQLADHVRVLKTGVFVGFDRFGLEGVVGAPLDAVREAVLIGLMGTGYGKQILLSQDTVNFWLGRPLVLPPVVQQMLAQWHPTHIFEEVIPVLKKAGITDEQIDMLLIENPRRLFGD</sequence>
<dbReference type="EMBL" id="CDGJ01000082">
    <property type="protein sequence ID" value="CEJ08502.1"/>
    <property type="molecule type" value="Genomic_DNA"/>
</dbReference>
<evidence type="ECO:0000256" key="5">
    <source>
        <dbReference type="PROSITE-ProRule" id="PRU00679"/>
    </source>
</evidence>
<feature type="binding site" evidence="4">
    <location>
        <position position="27"/>
    </location>
    <ligand>
        <name>Zn(2+)</name>
        <dbReference type="ChEBI" id="CHEBI:29105"/>
        <label>1</label>
    </ligand>
</feature>
<feature type="binding site" evidence="4">
    <location>
        <position position="180"/>
    </location>
    <ligand>
        <name>Zn(2+)</name>
        <dbReference type="ChEBI" id="CHEBI:29105"/>
        <label>2</label>
    </ligand>
</feature>
<dbReference type="PROSITE" id="PS51347">
    <property type="entry name" value="PHOSPHOTRIESTERASE_2"/>
    <property type="match status" value="1"/>
</dbReference>
<feature type="binding site" evidence="4">
    <location>
        <position position="208"/>
    </location>
    <ligand>
        <name>Zn(2+)</name>
        <dbReference type="ChEBI" id="CHEBI:29105"/>
        <label>2</label>
    </ligand>
</feature>
<dbReference type="Proteomes" id="UP001071230">
    <property type="component" value="Unassembled WGS sequence"/>
</dbReference>
<dbReference type="PIRSF" id="PIRSF016839">
    <property type="entry name" value="PhP"/>
    <property type="match status" value="1"/>
</dbReference>
<keyword evidence="2" id="KW-0378">Hydrolase</keyword>
<feature type="binding site" description="via carbamate group" evidence="4">
    <location>
        <position position="147"/>
    </location>
    <ligand>
        <name>Zn(2+)</name>
        <dbReference type="ChEBI" id="CHEBI:29105"/>
        <label>1</label>
    </ligand>
</feature>
<accession>A0A8S0W7W7</accession>
<dbReference type="AlphaFoldDB" id="A0A8S0W7W7"/>
<dbReference type="SUPFAM" id="SSF51556">
    <property type="entry name" value="Metallo-dependent hydrolases"/>
    <property type="match status" value="1"/>
</dbReference>
<protein>
    <submittedName>
        <fullName evidence="6">Phosphotriesterase family</fullName>
    </submittedName>
    <submittedName>
        <fullName evidence="7">Phosphotriesterase homology protein</fullName>
    </submittedName>
</protein>
<feature type="binding site" description="via carbamate group" evidence="4">
    <location>
        <position position="147"/>
    </location>
    <ligand>
        <name>Zn(2+)</name>
        <dbReference type="ChEBI" id="CHEBI:29105"/>
        <label>2</label>
    </ligand>
</feature>
<feature type="binding site" evidence="4">
    <location>
        <position position="268"/>
    </location>
    <ligand>
        <name>Zn(2+)</name>
        <dbReference type="ChEBI" id="CHEBI:29105"/>
        <label>1</label>
    </ligand>
</feature>
<organism evidence="6">
    <name type="scientific">Acididesulfobacillus acetoxydans</name>
    <dbReference type="NCBI Taxonomy" id="1561005"/>
    <lineage>
        <taxon>Bacteria</taxon>
        <taxon>Bacillati</taxon>
        <taxon>Bacillota</taxon>
        <taxon>Clostridia</taxon>
        <taxon>Eubacteriales</taxon>
        <taxon>Peptococcaceae</taxon>
        <taxon>Acididesulfobacillus</taxon>
    </lineage>
</organism>
<evidence type="ECO:0000256" key="4">
    <source>
        <dbReference type="PIRSR" id="PIRSR601559-51"/>
    </source>
</evidence>
<reference evidence="7" key="1">
    <citation type="submission" date="2014-11" db="EMBL/GenBank/DDBJ databases">
        <authorList>
            <person name="Hornung B.V."/>
        </authorList>
    </citation>
    <scope>NUCLEOTIDE SEQUENCE</scope>
    <source>
        <strain evidence="7">INE</strain>
    </source>
</reference>
<evidence type="ECO:0000313" key="6">
    <source>
        <dbReference type="EMBL" id="CAA7601219.1"/>
    </source>
</evidence>
<keyword evidence="1 4" id="KW-0479">Metal-binding</keyword>
<dbReference type="Gene3D" id="3.20.20.140">
    <property type="entry name" value="Metal-dependent hydrolases"/>
    <property type="match status" value="1"/>
</dbReference>
<evidence type="ECO:0000256" key="3">
    <source>
        <dbReference type="PIRSR" id="PIRSR601559-50"/>
    </source>
</evidence>
<comment type="similarity">
    <text evidence="5">Belongs to the metallo-dependent hydrolases superfamily. Phosphotriesterase family.</text>
</comment>
<dbReference type="PANTHER" id="PTHR10819">
    <property type="entry name" value="PHOSPHOTRIESTERASE-RELATED"/>
    <property type="match status" value="1"/>
</dbReference>
<dbReference type="GO" id="GO:0016787">
    <property type="term" value="F:hydrolase activity"/>
    <property type="evidence" value="ECO:0007669"/>
    <property type="project" value="UniProtKB-KW"/>
</dbReference>
<evidence type="ECO:0000313" key="8">
    <source>
        <dbReference type="Proteomes" id="UP001071230"/>
    </source>
</evidence>
<feature type="binding site" evidence="4">
    <location>
        <position position="25"/>
    </location>
    <ligand>
        <name>Zn(2+)</name>
        <dbReference type="ChEBI" id="CHEBI:29105"/>
        <label>1</label>
    </ligand>
</feature>
<reference evidence="6" key="2">
    <citation type="submission" date="2020-01" db="EMBL/GenBank/DDBJ databases">
        <authorList>
            <person name="Hornung B."/>
        </authorList>
    </citation>
    <scope>NUCLEOTIDE SEQUENCE</scope>
    <source>
        <strain evidence="6">PacBioINE</strain>
    </source>
</reference>
<dbReference type="GO" id="GO:0008270">
    <property type="term" value="F:zinc ion binding"/>
    <property type="evidence" value="ECO:0007669"/>
    <property type="project" value="InterPro"/>
</dbReference>